<dbReference type="SUPFAM" id="SSF102405">
    <property type="entry name" value="MCP/YpsA-like"/>
    <property type="match status" value="1"/>
</dbReference>
<dbReference type="Pfam" id="PF02481">
    <property type="entry name" value="DNA_processg_A"/>
    <property type="match status" value="1"/>
</dbReference>
<dbReference type="InterPro" id="IPR057666">
    <property type="entry name" value="DrpA_SLOG"/>
</dbReference>
<name>A0A5P8P407_9BACT</name>
<protein>
    <submittedName>
        <fullName evidence="3">DNA-processing protein DprA</fullName>
    </submittedName>
</protein>
<dbReference type="Gene3D" id="3.40.50.450">
    <property type="match status" value="1"/>
</dbReference>
<dbReference type="EMBL" id="CP043617">
    <property type="protein sequence ID" value="QFR50405.1"/>
    <property type="molecule type" value="Genomic_DNA"/>
</dbReference>
<reference evidence="3 4" key="1">
    <citation type="submission" date="2019-09" db="EMBL/GenBank/DDBJ databases">
        <title>Sulfurimonas gotlandica sp. nov., a chemoautotrophic and psychrotolerant epsilonproteobacterium isolated from a pelagic redoxcline, and an emended description of the genus Sulfurimonas.</title>
        <authorList>
            <person name="Wang S."/>
            <person name="Jiang L."/>
            <person name="Shao S."/>
        </authorList>
    </citation>
    <scope>NUCLEOTIDE SEQUENCE [LARGE SCALE GENOMIC DNA]</scope>
    <source>
        <strain evidence="3 4">GYSZ_1</strain>
    </source>
</reference>
<organism evidence="3 4">
    <name type="scientific">Sulfurimonas lithotrophica</name>
    <dbReference type="NCBI Taxonomy" id="2590022"/>
    <lineage>
        <taxon>Bacteria</taxon>
        <taxon>Pseudomonadati</taxon>
        <taxon>Campylobacterota</taxon>
        <taxon>Epsilonproteobacteria</taxon>
        <taxon>Campylobacterales</taxon>
        <taxon>Sulfurimonadaceae</taxon>
        <taxon>Sulfurimonas</taxon>
    </lineage>
</organism>
<evidence type="ECO:0000313" key="4">
    <source>
        <dbReference type="Proteomes" id="UP000326944"/>
    </source>
</evidence>
<dbReference type="OrthoDB" id="9785707at2"/>
<dbReference type="InterPro" id="IPR003488">
    <property type="entry name" value="DprA"/>
</dbReference>
<sequence length="246" mass="26834">MKKYPKELFYDGDLELLKKTKVSIVGSRRPSKYSKTQINSLASKLSDIGVCVVSGGAMGIDAVSHQGAGAQNTISVLPCGIDVRYPSVNKNLLDSIAKEGLLLSQFVLGEKARPYSFVLRNEIVVALGDVLIVGEADEGSGTMRSVEFALEMGKDIYVLSHRIGESKATNKLVQEGKAKAITDIDEFVYSLYPDAQNSAHSNTDEFLEYCASNPNYEEAVAKFPTRIFESELSGEILIKDGRILLN</sequence>
<proteinExistence type="inferred from homology"/>
<evidence type="ECO:0000259" key="2">
    <source>
        <dbReference type="Pfam" id="PF02481"/>
    </source>
</evidence>
<feature type="domain" description="Smf/DprA SLOG" evidence="2">
    <location>
        <begin position="2"/>
        <end position="189"/>
    </location>
</feature>
<evidence type="ECO:0000256" key="1">
    <source>
        <dbReference type="ARBA" id="ARBA00006525"/>
    </source>
</evidence>
<dbReference type="GO" id="GO:0009294">
    <property type="term" value="P:DNA-mediated transformation"/>
    <property type="evidence" value="ECO:0007669"/>
    <property type="project" value="InterPro"/>
</dbReference>
<gene>
    <name evidence="3" type="ORF">FJR48_01995</name>
</gene>
<dbReference type="Proteomes" id="UP000326944">
    <property type="component" value="Chromosome"/>
</dbReference>
<accession>A0A5P8P407</accession>
<keyword evidence="4" id="KW-1185">Reference proteome</keyword>
<dbReference type="PANTHER" id="PTHR43022:SF1">
    <property type="entry name" value="PROTEIN SMF"/>
    <property type="match status" value="1"/>
</dbReference>
<dbReference type="PANTHER" id="PTHR43022">
    <property type="entry name" value="PROTEIN SMF"/>
    <property type="match status" value="1"/>
</dbReference>
<dbReference type="KEGG" id="sulg:FJR48_01995"/>
<comment type="similarity">
    <text evidence="1">Belongs to the DprA/Smf family.</text>
</comment>
<dbReference type="AlphaFoldDB" id="A0A5P8P407"/>
<evidence type="ECO:0000313" key="3">
    <source>
        <dbReference type="EMBL" id="QFR50405.1"/>
    </source>
</evidence>